<dbReference type="GO" id="GO:0030632">
    <property type="term" value="P:D-alanine biosynthetic process"/>
    <property type="evidence" value="ECO:0007669"/>
    <property type="project" value="UniProtKB-UniRule"/>
</dbReference>
<dbReference type="GO" id="GO:0030170">
    <property type="term" value="F:pyridoxal phosphate binding"/>
    <property type="evidence" value="ECO:0007669"/>
    <property type="project" value="UniProtKB-UniRule"/>
</dbReference>
<evidence type="ECO:0000256" key="5">
    <source>
        <dbReference type="ARBA" id="ARBA00022898"/>
    </source>
</evidence>
<evidence type="ECO:0000313" key="14">
    <source>
        <dbReference type="Proteomes" id="UP000565205"/>
    </source>
</evidence>
<dbReference type="PANTHER" id="PTHR30511:SF0">
    <property type="entry name" value="ALANINE RACEMASE, CATABOLIC-RELATED"/>
    <property type="match status" value="1"/>
</dbReference>
<dbReference type="Gene3D" id="2.40.37.10">
    <property type="entry name" value="Lyase, Ornithine Decarboxylase, Chain A, domain 1"/>
    <property type="match status" value="1"/>
</dbReference>
<dbReference type="AlphaFoldDB" id="A0A850NXX0"/>
<dbReference type="PANTHER" id="PTHR30511">
    <property type="entry name" value="ALANINE RACEMASE"/>
    <property type="match status" value="1"/>
</dbReference>
<evidence type="ECO:0000256" key="1">
    <source>
        <dbReference type="ARBA" id="ARBA00000316"/>
    </source>
</evidence>
<evidence type="ECO:0000259" key="10">
    <source>
        <dbReference type="SMART" id="SM01005"/>
    </source>
</evidence>
<name>A0A850NXX0_9PROT</name>
<dbReference type="Proteomes" id="UP000565205">
    <property type="component" value="Unassembled WGS sequence"/>
</dbReference>
<evidence type="ECO:0000256" key="6">
    <source>
        <dbReference type="ARBA" id="ARBA00023235"/>
    </source>
</evidence>
<evidence type="ECO:0000256" key="9">
    <source>
        <dbReference type="PIRSR" id="PIRSR600821-52"/>
    </source>
</evidence>
<keyword evidence="13" id="KW-1185">Reference proteome</keyword>
<dbReference type="Pfam" id="PF01168">
    <property type="entry name" value="Ala_racemase_N"/>
    <property type="match status" value="1"/>
</dbReference>
<dbReference type="GO" id="GO:0005829">
    <property type="term" value="C:cytosol"/>
    <property type="evidence" value="ECO:0007669"/>
    <property type="project" value="TreeGrafter"/>
</dbReference>
<dbReference type="InterPro" id="IPR029066">
    <property type="entry name" value="PLP-binding_barrel"/>
</dbReference>
<reference evidence="11 13" key="2">
    <citation type="submission" date="2020-08" db="EMBL/GenBank/DDBJ databases">
        <title>Genomic Encyclopedia of Type Strains, Phase III (KMG-III): the genomes of soil and plant-associated and newly described type strains.</title>
        <authorList>
            <person name="Whitman W."/>
        </authorList>
    </citation>
    <scope>NUCLEOTIDE SEQUENCE [LARGE SCALE GENOMIC DNA]</scope>
    <source>
        <strain evidence="11 13">CECT 8088</strain>
    </source>
</reference>
<dbReference type="InterPro" id="IPR011079">
    <property type="entry name" value="Ala_racemase_C"/>
</dbReference>
<dbReference type="HAMAP" id="MF_01201">
    <property type="entry name" value="Ala_racemase"/>
    <property type="match status" value="1"/>
</dbReference>
<evidence type="ECO:0000256" key="7">
    <source>
        <dbReference type="HAMAP-Rule" id="MF_01201"/>
    </source>
</evidence>
<evidence type="ECO:0000256" key="8">
    <source>
        <dbReference type="PIRSR" id="PIRSR600821-50"/>
    </source>
</evidence>
<comment type="pathway">
    <text evidence="7">Amino-acid biosynthesis; D-alanine biosynthesis; D-alanine from L-alanine: step 1/1.</text>
</comment>
<evidence type="ECO:0000256" key="3">
    <source>
        <dbReference type="ARBA" id="ARBA00007880"/>
    </source>
</evidence>
<dbReference type="SUPFAM" id="SSF51419">
    <property type="entry name" value="PLP-binding barrel"/>
    <property type="match status" value="1"/>
</dbReference>
<feature type="active site" description="Proton acceptor; specific for L-alanine" evidence="7">
    <location>
        <position position="285"/>
    </location>
</feature>
<dbReference type="Pfam" id="PF00842">
    <property type="entry name" value="Ala_racemase_C"/>
    <property type="match status" value="1"/>
</dbReference>
<feature type="binding site" evidence="7 9">
    <location>
        <position position="336"/>
    </location>
    <ligand>
        <name>substrate</name>
    </ligand>
</feature>
<protein>
    <recommendedName>
        <fullName evidence="4 7">Alanine racemase</fullName>
        <ecNumber evidence="4 7">5.1.1.1</ecNumber>
    </recommendedName>
</protein>
<comment type="caution">
    <text evidence="12">The sequence shown here is derived from an EMBL/GenBank/DDBJ whole genome shotgun (WGS) entry which is preliminary data.</text>
</comment>
<dbReference type="InterPro" id="IPR009006">
    <property type="entry name" value="Ala_racemase/Decarboxylase_C"/>
</dbReference>
<dbReference type="GO" id="GO:0008784">
    <property type="term" value="F:alanine racemase activity"/>
    <property type="evidence" value="ECO:0007669"/>
    <property type="project" value="UniProtKB-UniRule"/>
</dbReference>
<sequence length="402" mass="42329">MPRAAPDPALLDEKETRVSAVSGVLEIDLGAIAANWRTLAQRAPGAEMAAVVKADAYGLGARRVVPALRACGARSFFVAQLGEALEIVDLIGDGAALYVLNGLMPGLEGACAEAGIRPVLNSLDQLDAWAAEGRRRGRDLPAALQLDSGMSRLGLSPDELQRLRLRLDAQDGDTSPLDGVRITLVMSHFACAEIPEHPANAAQAAAFEHALSGLSAILPDVPRSLANSSGIFLGPAVQYELCRPGIALYGGNPTPGWPNPMRPVVRLYGRVIQTRVVPEGAAVGYGATWRTAQASRIATVGIGYADGFLRSNSNRGHLVWPERPGIALPIVGIVSMDCLTVDISALGHQELPAGTALELIGPQRSLDAVAQSAGTIGYELLTGLGRRYQRIYLDAEEQNSCG</sequence>
<feature type="active site" description="Proton acceptor; specific for D-alanine" evidence="7">
    <location>
        <position position="53"/>
    </location>
</feature>
<keyword evidence="6 7" id="KW-0413">Isomerase</keyword>
<dbReference type="EC" id="5.1.1.1" evidence="4 7"/>
<evidence type="ECO:0000256" key="4">
    <source>
        <dbReference type="ARBA" id="ARBA00013089"/>
    </source>
</evidence>
<evidence type="ECO:0000313" key="13">
    <source>
        <dbReference type="Proteomes" id="UP000557688"/>
    </source>
</evidence>
<evidence type="ECO:0000313" key="11">
    <source>
        <dbReference type="EMBL" id="MBB3173839.1"/>
    </source>
</evidence>
<comment type="cofactor">
    <cofactor evidence="2 7 8">
        <name>pyridoxal 5'-phosphate</name>
        <dbReference type="ChEBI" id="CHEBI:597326"/>
    </cofactor>
</comment>
<evidence type="ECO:0000256" key="2">
    <source>
        <dbReference type="ARBA" id="ARBA00001933"/>
    </source>
</evidence>
<dbReference type="UniPathway" id="UPA00042">
    <property type="reaction ID" value="UER00497"/>
</dbReference>
<dbReference type="EMBL" id="JACHXV010000005">
    <property type="protein sequence ID" value="MBB3173839.1"/>
    <property type="molecule type" value="Genomic_DNA"/>
</dbReference>
<reference evidence="12 14" key="1">
    <citation type="submission" date="2020-06" db="EMBL/GenBank/DDBJ databases">
        <title>Description of novel acetic acid bacteria.</title>
        <authorList>
            <person name="Sombolestani A."/>
        </authorList>
    </citation>
    <scope>NUCLEOTIDE SEQUENCE [LARGE SCALE GENOMIC DNA]</scope>
    <source>
        <strain evidence="12 14">LMG 26838</strain>
    </source>
</reference>
<evidence type="ECO:0000313" key="12">
    <source>
        <dbReference type="EMBL" id="NVN30747.1"/>
    </source>
</evidence>
<comment type="function">
    <text evidence="7">Catalyzes the interconversion of L-alanine and D-alanine. May also act on other amino acids.</text>
</comment>
<dbReference type="RefSeq" id="WP_176624533.1">
    <property type="nucleotide sequence ID" value="NZ_JABXXQ010000210.1"/>
</dbReference>
<dbReference type="Gene3D" id="3.20.20.10">
    <property type="entry name" value="Alanine racemase"/>
    <property type="match status" value="1"/>
</dbReference>
<dbReference type="InterPro" id="IPR000821">
    <property type="entry name" value="Ala_racemase"/>
</dbReference>
<proteinExistence type="inferred from homology"/>
<comment type="similarity">
    <text evidence="3 7">Belongs to the alanine racemase family.</text>
</comment>
<dbReference type="InterPro" id="IPR001608">
    <property type="entry name" value="Ala_racemase_N"/>
</dbReference>
<dbReference type="CDD" id="cd00430">
    <property type="entry name" value="PLPDE_III_AR"/>
    <property type="match status" value="1"/>
</dbReference>
<feature type="domain" description="Alanine racemase C-terminal" evidence="10">
    <location>
        <begin position="264"/>
        <end position="393"/>
    </location>
</feature>
<dbReference type="Proteomes" id="UP000557688">
    <property type="component" value="Unassembled WGS sequence"/>
</dbReference>
<dbReference type="SUPFAM" id="SSF50621">
    <property type="entry name" value="Alanine racemase C-terminal domain-like"/>
    <property type="match status" value="1"/>
</dbReference>
<comment type="catalytic activity">
    <reaction evidence="1 7">
        <text>L-alanine = D-alanine</text>
        <dbReference type="Rhea" id="RHEA:20249"/>
        <dbReference type="ChEBI" id="CHEBI:57416"/>
        <dbReference type="ChEBI" id="CHEBI:57972"/>
        <dbReference type="EC" id="5.1.1.1"/>
    </reaction>
</comment>
<dbReference type="NCBIfam" id="TIGR00492">
    <property type="entry name" value="alr"/>
    <property type="match status" value="1"/>
</dbReference>
<dbReference type="SMART" id="SM01005">
    <property type="entry name" value="Ala_racemase_C"/>
    <property type="match status" value="1"/>
</dbReference>
<dbReference type="InterPro" id="IPR020622">
    <property type="entry name" value="Ala_racemase_pyridoxalP-BS"/>
</dbReference>
<dbReference type="PRINTS" id="PR00992">
    <property type="entry name" value="ALARACEMASE"/>
</dbReference>
<dbReference type="PROSITE" id="PS00395">
    <property type="entry name" value="ALANINE_RACEMASE"/>
    <property type="match status" value="1"/>
</dbReference>
<accession>A0A850NXX0</accession>
<feature type="modified residue" description="N6-(pyridoxal phosphate)lysine" evidence="7 8">
    <location>
        <position position="53"/>
    </location>
</feature>
<organism evidence="12 14">
    <name type="scientific">Endobacter medicaginis</name>
    <dbReference type="NCBI Taxonomy" id="1181271"/>
    <lineage>
        <taxon>Bacteria</taxon>
        <taxon>Pseudomonadati</taxon>
        <taxon>Pseudomonadota</taxon>
        <taxon>Alphaproteobacteria</taxon>
        <taxon>Acetobacterales</taxon>
        <taxon>Acetobacteraceae</taxon>
        <taxon>Endobacter</taxon>
    </lineage>
</organism>
<dbReference type="EMBL" id="JABXXQ010000210">
    <property type="protein sequence ID" value="NVN30747.1"/>
    <property type="molecule type" value="Genomic_DNA"/>
</dbReference>
<gene>
    <name evidence="12" type="primary">alr</name>
    <name evidence="11" type="ORF">FHR90_001671</name>
    <name evidence="12" type="ORF">HUK83_10440</name>
</gene>
<feature type="binding site" evidence="7 9">
    <location>
        <position position="152"/>
    </location>
    <ligand>
        <name>substrate</name>
    </ligand>
</feature>
<keyword evidence="5 7" id="KW-0663">Pyridoxal phosphate</keyword>